<keyword evidence="1" id="KW-0472">Membrane</keyword>
<dbReference type="EMBL" id="MK500403">
    <property type="protein sequence ID" value="QBK88892.1"/>
    <property type="molecule type" value="Genomic_DNA"/>
</dbReference>
<keyword evidence="1" id="KW-0812">Transmembrane</keyword>
<name>A0A481Z057_9VIRU</name>
<keyword evidence="1" id="KW-1133">Transmembrane helix</keyword>
<gene>
    <name evidence="2" type="ORF">LCMiAC01_05740</name>
</gene>
<evidence type="ECO:0000313" key="2">
    <source>
        <dbReference type="EMBL" id="QBK88892.1"/>
    </source>
</evidence>
<accession>A0A481Z057</accession>
<evidence type="ECO:0000256" key="1">
    <source>
        <dbReference type="SAM" id="Phobius"/>
    </source>
</evidence>
<protein>
    <submittedName>
        <fullName evidence="2">Uncharacterized protein</fullName>
    </submittedName>
</protein>
<sequence length="104" mass="12099">MNNYNDFRISVQRSNSLLSDSSEPSVDRIGEVFVTRLALPMHSGLIIYILQIITLYNAVIKGWKIKKIGSHKYILSKHIENIEHFKEHFELKSFINNIVKLNID</sequence>
<proteinExistence type="predicted"/>
<reference evidence="2" key="1">
    <citation type="journal article" date="2019" name="MBio">
        <title>Virus Genomes from Deep Sea Sediments Expand the Ocean Megavirome and Support Independent Origins of Viral Gigantism.</title>
        <authorList>
            <person name="Backstrom D."/>
            <person name="Yutin N."/>
            <person name="Jorgensen S.L."/>
            <person name="Dharamshi J."/>
            <person name="Homa F."/>
            <person name="Zaremba-Niedwiedzka K."/>
            <person name="Spang A."/>
            <person name="Wolf Y.I."/>
            <person name="Koonin E.V."/>
            <person name="Ettema T.J."/>
        </authorList>
    </citation>
    <scope>NUCLEOTIDE SEQUENCE</scope>
</reference>
<feature type="transmembrane region" description="Helical" evidence="1">
    <location>
        <begin position="45"/>
        <end position="63"/>
    </location>
</feature>
<organism evidence="2">
    <name type="scientific">Mimivirus LCMiAC01</name>
    <dbReference type="NCBI Taxonomy" id="2506608"/>
    <lineage>
        <taxon>Viruses</taxon>
        <taxon>Varidnaviria</taxon>
        <taxon>Bamfordvirae</taxon>
        <taxon>Nucleocytoviricota</taxon>
        <taxon>Megaviricetes</taxon>
        <taxon>Imitervirales</taxon>
        <taxon>Mimiviridae</taxon>
        <taxon>Klosneuvirinae</taxon>
    </lineage>
</organism>